<evidence type="ECO:0000313" key="3">
    <source>
        <dbReference type="Proteomes" id="UP000223968"/>
    </source>
</evidence>
<evidence type="ECO:0000313" key="2">
    <source>
        <dbReference type="EMBL" id="PGH12022.1"/>
    </source>
</evidence>
<feature type="region of interest" description="Disordered" evidence="1">
    <location>
        <begin position="238"/>
        <end position="315"/>
    </location>
</feature>
<feature type="region of interest" description="Disordered" evidence="1">
    <location>
        <begin position="1"/>
        <end position="74"/>
    </location>
</feature>
<protein>
    <submittedName>
        <fullName evidence="2">Uncharacterized protein</fullName>
    </submittedName>
</protein>
<dbReference type="PANTHER" id="PTHR42041:SF1">
    <property type="entry name" value="DNA ENDONUCLEASE ACTIVATOR CTP1 C-TERMINAL DOMAIN-CONTAINING PROTEIN"/>
    <property type="match status" value="1"/>
</dbReference>
<reference evidence="2 3" key="1">
    <citation type="submission" date="2017-10" db="EMBL/GenBank/DDBJ databases">
        <title>Comparative genomics in systemic dimorphic fungi from Ajellomycetaceae.</title>
        <authorList>
            <person name="Munoz J.F."/>
            <person name="Mcewen J.G."/>
            <person name="Clay O.K."/>
            <person name="Cuomo C.A."/>
        </authorList>
    </citation>
    <scope>NUCLEOTIDE SEQUENCE [LARGE SCALE GENOMIC DNA]</scope>
    <source>
        <strain evidence="2 3">UAMH5409</strain>
    </source>
</reference>
<dbReference type="OrthoDB" id="4495335at2759"/>
<sequence length="681" mass="75846">MLSESAISRISEPPRFTPLSSPSPPAMESNPLILQQSPGAPLHPVSPERINQQKMNGSPVHPSELSPLRHKHARGNSEVQAKVAFLNGLSRGNSPAHSHPSSTTTAALQRAILGREEAEASLQATMDELAEANSRERRVSERLESLMEELHSLKERQAHERAVFEKEVRRARKEAFRAGSALVKAQEELKSSRGEIKSLREEVTCERDAKEKAKQEAFERAYALAGLTEELEVLREKARSAETDNHSDALQARAEEMRAETPKPRSPLMERNITEYTPTPRRLKPDQAVVPRQSTGRRSAINSQIASPRWGSPLKMNVSRRNSCKENEDPQQPNIDADLVEDLKENLEWEKRLRFKAEDMVHFLKMECQFRRCSCRIAEMQGAKYIHDTKWDKTNPVKEENAYLFSHRPTTFQETHPSNPSPVPQPPPADASSEMVRVESQPAEPVVAYCPDTGTFKAISPCAVKTEPPIRQQTISREPSPLPHESHFHQAPASLPAAPPSPEVEIEDPKPPELQAEPPVQGYRHSHTIAHPPPAALEPASSSRSFPRNLHIETAHFPAREQHADATIPTTTDPLRTTSTTTTVPIHSENYISNSNCPIPGTPITREEALAQIRARRGRAQTLKRSASANDAASQRSRSRPRLTNASSMTPMQGSRRVPATSSRPTSRVAKRDFSAPVGRY</sequence>
<dbReference type="AlphaFoldDB" id="A0A2B7XTQ7"/>
<feature type="region of interest" description="Disordered" evidence="1">
    <location>
        <begin position="410"/>
        <end position="433"/>
    </location>
</feature>
<feature type="region of interest" description="Disordered" evidence="1">
    <location>
        <begin position="616"/>
        <end position="681"/>
    </location>
</feature>
<name>A0A2B7XTQ7_9EURO</name>
<keyword evidence="3" id="KW-1185">Reference proteome</keyword>
<accession>A0A2B7XTQ7</accession>
<dbReference type="EMBL" id="PDNB01000064">
    <property type="protein sequence ID" value="PGH12022.1"/>
    <property type="molecule type" value="Genomic_DNA"/>
</dbReference>
<evidence type="ECO:0000256" key="1">
    <source>
        <dbReference type="SAM" id="MobiDB-lite"/>
    </source>
</evidence>
<proteinExistence type="predicted"/>
<feature type="region of interest" description="Disordered" evidence="1">
    <location>
        <begin position="470"/>
        <end position="509"/>
    </location>
</feature>
<feature type="compositionally biased region" description="Pro residues" evidence="1">
    <location>
        <begin position="419"/>
        <end position="429"/>
    </location>
</feature>
<feature type="compositionally biased region" description="Basic and acidic residues" evidence="1">
    <location>
        <begin position="238"/>
        <end position="263"/>
    </location>
</feature>
<feature type="compositionally biased region" description="Polar residues" evidence="1">
    <location>
        <begin position="292"/>
        <end position="306"/>
    </location>
</feature>
<comment type="caution">
    <text evidence="2">The sequence shown here is derived from an EMBL/GenBank/DDBJ whole genome shotgun (WGS) entry which is preliminary data.</text>
</comment>
<dbReference type="Proteomes" id="UP000223968">
    <property type="component" value="Unassembled WGS sequence"/>
</dbReference>
<gene>
    <name evidence="2" type="ORF">AJ79_04531</name>
</gene>
<dbReference type="PANTHER" id="PTHR42041">
    <property type="entry name" value="DNA ENDONUCLEASE ACTIVATOR CTP1 C-TERMINAL DOMAIN-CONTAINING PROTEIN"/>
    <property type="match status" value="1"/>
</dbReference>
<feature type="compositionally biased region" description="Polar residues" evidence="1">
    <location>
        <begin position="623"/>
        <end position="653"/>
    </location>
</feature>
<organism evidence="2 3">
    <name type="scientific">Helicocarpus griseus UAMH5409</name>
    <dbReference type="NCBI Taxonomy" id="1447875"/>
    <lineage>
        <taxon>Eukaryota</taxon>
        <taxon>Fungi</taxon>
        <taxon>Dikarya</taxon>
        <taxon>Ascomycota</taxon>
        <taxon>Pezizomycotina</taxon>
        <taxon>Eurotiomycetes</taxon>
        <taxon>Eurotiomycetidae</taxon>
        <taxon>Onygenales</taxon>
        <taxon>Ajellomycetaceae</taxon>
        <taxon>Helicocarpus</taxon>
    </lineage>
</organism>
<dbReference type="STRING" id="1447875.A0A2B7XTQ7"/>